<dbReference type="GO" id="GO:0033013">
    <property type="term" value="P:tetrapyrrole metabolic process"/>
    <property type="evidence" value="ECO:0007669"/>
    <property type="project" value="UniProtKB-ARBA"/>
</dbReference>
<comment type="subcellular location">
    <subcellularLocation>
        <location evidence="1">Membrane</location>
        <topology evidence="1">Multi-pass membrane protein</topology>
    </subcellularLocation>
</comment>
<dbReference type="InterPro" id="IPR004307">
    <property type="entry name" value="TspO_MBR"/>
</dbReference>
<keyword evidence="3 6" id="KW-0812">Transmembrane</keyword>
<sequence length="187" mass="20305">MTTYIPALTIPDRIFANAAASILTPIALGSAVGILVSNKKTKETYKQLHQPALSPPAWVFGPVWTILYGLMGYASHRAWTIGTSPLNSPWGIATARHASTVYSIQLALNLVWTPLFFGARKPVAATVDILALIGTNVYLTYLWSSVDKISAYALVPYVGWLGFATYLCTAISHINGWDLNPKVPKAE</sequence>
<dbReference type="Proteomes" id="UP000285146">
    <property type="component" value="Unassembled WGS sequence"/>
</dbReference>
<keyword evidence="4 6" id="KW-1133">Transmembrane helix</keyword>
<keyword evidence="8" id="KW-1185">Reference proteome</keyword>
<evidence type="ECO:0000256" key="3">
    <source>
        <dbReference type="ARBA" id="ARBA00022692"/>
    </source>
</evidence>
<dbReference type="CDD" id="cd15904">
    <property type="entry name" value="TSPO_MBR"/>
    <property type="match status" value="1"/>
</dbReference>
<protein>
    <recommendedName>
        <fullName evidence="9">TspO/MBR-related protein</fullName>
    </recommendedName>
</protein>
<keyword evidence="5 6" id="KW-0472">Membrane</keyword>
<dbReference type="Pfam" id="PF03073">
    <property type="entry name" value="TspO_MBR"/>
    <property type="match status" value="1"/>
</dbReference>
<evidence type="ECO:0000256" key="1">
    <source>
        <dbReference type="ARBA" id="ARBA00004141"/>
    </source>
</evidence>
<dbReference type="STRING" id="1230097.A0A423XMV9"/>
<evidence type="ECO:0000256" key="5">
    <source>
        <dbReference type="ARBA" id="ARBA00023136"/>
    </source>
</evidence>
<dbReference type="PIRSF" id="PIRSF005859">
    <property type="entry name" value="PBR"/>
    <property type="match status" value="1"/>
</dbReference>
<evidence type="ECO:0000256" key="4">
    <source>
        <dbReference type="ARBA" id="ARBA00022989"/>
    </source>
</evidence>
<evidence type="ECO:0008006" key="9">
    <source>
        <dbReference type="Google" id="ProtNLM"/>
    </source>
</evidence>
<feature type="transmembrane region" description="Helical" evidence="6">
    <location>
        <begin position="124"/>
        <end position="143"/>
    </location>
</feature>
<proteinExistence type="inferred from homology"/>
<reference evidence="7 8" key="1">
    <citation type="submission" date="2015-09" db="EMBL/GenBank/DDBJ databases">
        <title>Host preference determinants of Valsa canker pathogens revealed by comparative genomics.</title>
        <authorList>
            <person name="Yin Z."/>
            <person name="Huang L."/>
        </authorList>
    </citation>
    <scope>NUCLEOTIDE SEQUENCE [LARGE SCALE GENOMIC DNA]</scope>
    <source>
        <strain evidence="7 8">SXYLt</strain>
    </source>
</reference>
<evidence type="ECO:0000313" key="7">
    <source>
        <dbReference type="EMBL" id="ROW17870.1"/>
    </source>
</evidence>
<dbReference type="InParanoid" id="A0A423XMV9"/>
<dbReference type="FunFam" id="1.20.1260.100:FF:000001">
    <property type="entry name" value="translocator protein 2"/>
    <property type="match status" value="1"/>
</dbReference>
<feature type="transmembrane region" description="Helical" evidence="6">
    <location>
        <begin position="14"/>
        <end position="36"/>
    </location>
</feature>
<dbReference type="EMBL" id="LKEB01000002">
    <property type="protein sequence ID" value="ROW17870.1"/>
    <property type="molecule type" value="Genomic_DNA"/>
</dbReference>
<evidence type="ECO:0000256" key="6">
    <source>
        <dbReference type="SAM" id="Phobius"/>
    </source>
</evidence>
<dbReference type="AlphaFoldDB" id="A0A423XMV9"/>
<evidence type="ECO:0000313" key="8">
    <source>
        <dbReference type="Proteomes" id="UP000285146"/>
    </source>
</evidence>
<organism evidence="7 8">
    <name type="scientific">Cytospora leucostoma</name>
    <dbReference type="NCBI Taxonomy" id="1230097"/>
    <lineage>
        <taxon>Eukaryota</taxon>
        <taxon>Fungi</taxon>
        <taxon>Dikarya</taxon>
        <taxon>Ascomycota</taxon>
        <taxon>Pezizomycotina</taxon>
        <taxon>Sordariomycetes</taxon>
        <taxon>Sordariomycetidae</taxon>
        <taxon>Diaporthales</taxon>
        <taxon>Cytosporaceae</taxon>
        <taxon>Cytospora</taxon>
    </lineage>
</organism>
<feature type="transmembrane region" description="Helical" evidence="6">
    <location>
        <begin position="57"/>
        <end position="79"/>
    </location>
</feature>
<dbReference type="GO" id="GO:0005741">
    <property type="term" value="C:mitochondrial outer membrane"/>
    <property type="evidence" value="ECO:0007669"/>
    <property type="project" value="TreeGrafter"/>
</dbReference>
<dbReference type="PANTHER" id="PTHR10057:SF0">
    <property type="entry name" value="TRANSLOCATOR PROTEIN"/>
    <property type="match status" value="1"/>
</dbReference>
<dbReference type="Gene3D" id="1.20.1260.100">
    <property type="entry name" value="TspO/MBR protein"/>
    <property type="match status" value="1"/>
</dbReference>
<dbReference type="OrthoDB" id="8841220at2759"/>
<feature type="transmembrane region" description="Helical" evidence="6">
    <location>
        <begin position="149"/>
        <end position="172"/>
    </location>
</feature>
<name>A0A423XMV9_9PEZI</name>
<comment type="caution">
    <text evidence="7">The sequence shown here is derived from an EMBL/GenBank/DDBJ whole genome shotgun (WGS) entry which is preliminary data.</text>
</comment>
<comment type="similarity">
    <text evidence="2">Belongs to the TspO/BZRP family.</text>
</comment>
<accession>A0A423XMV9</accession>
<evidence type="ECO:0000256" key="2">
    <source>
        <dbReference type="ARBA" id="ARBA00007524"/>
    </source>
</evidence>
<gene>
    <name evidence="7" type="ORF">VPNG_00863</name>
</gene>
<dbReference type="PANTHER" id="PTHR10057">
    <property type="entry name" value="PERIPHERAL-TYPE BENZODIAZEPINE RECEPTOR"/>
    <property type="match status" value="1"/>
</dbReference>
<dbReference type="InterPro" id="IPR038330">
    <property type="entry name" value="TspO/MBR-related_sf"/>
</dbReference>